<dbReference type="NCBIfam" id="TIGR04131">
    <property type="entry name" value="Bac_Flav_CTERM"/>
    <property type="match status" value="1"/>
</dbReference>
<dbReference type="AlphaFoldDB" id="I3Z5K3"/>
<dbReference type="RefSeq" id="WP_014772500.1">
    <property type="nucleotide sequence ID" value="NC_018010.1"/>
</dbReference>
<dbReference type="Pfam" id="PF13585">
    <property type="entry name" value="CHU_C"/>
    <property type="match status" value="1"/>
</dbReference>
<dbReference type="Gene3D" id="2.60.40.10">
    <property type="entry name" value="Immunoglobulins"/>
    <property type="match status" value="1"/>
</dbReference>
<dbReference type="Pfam" id="PF18911">
    <property type="entry name" value="PKD_4"/>
    <property type="match status" value="1"/>
</dbReference>
<dbReference type="SMART" id="SM00089">
    <property type="entry name" value="PKD"/>
    <property type="match status" value="1"/>
</dbReference>
<dbReference type="Gene3D" id="2.60.120.200">
    <property type="match status" value="1"/>
</dbReference>
<dbReference type="Proteomes" id="UP000006050">
    <property type="component" value="Chromosome"/>
</dbReference>
<dbReference type="CDD" id="cd00146">
    <property type="entry name" value="PKD"/>
    <property type="match status" value="1"/>
</dbReference>
<proteinExistence type="predicted"/>
<evidence type="ECO:0000313" key="2">
    <source>
        <dbReference type="EMBL" id="AFL84521.1"/>
    </source>
</evidence>
<dbReference type="eggNOG" id="COG3291">
    <property type="taxonomic scope" value="Bacteria"/>
</dbReference>
<accession>I3Z5K3</accession>
<sequence>MANQFKSIFLILFLYSFLIVSSSVSIAQVGFPYCENFAGGSTQSSTVFGGSAILTSGVLQLTSNQNDQSGFVYIDIPFSSTFGIKASFEYFCYGGTGADGLTAFLFDGTVTNFNPGGFGGSLGYARRNNEPGLSGAYLGIGFDTFGNFGNNTESRIGGFPGIESGFHPNSIVVRGPGQGISGYQFIVGKKVNEGGVFGLPINQRFPLSSGGQGTNRVTDPQNSGFRQVFLNLEPNPNDVGYLLTVEMLVTTEAGNPRMVSIFNQEPYSFEAPDQLKIGFAASTGGENNFHEIRNVIVEVSNDEGLLDPVGEDIDGIASCAGQENTYDLFNTNILLPNENSSLRCIQFFESLDDIISEGEDICSQGNCRPENRELILPQGVFKADLEGGGFTFFPNSEFIGETVEVFYTITDNYGKTSSGNSIRLLVQESPAPVSIESELLTTGQNEIRLCEGESVVLVAVGEEEYVRYQWFFEEELIEESVNSEIQVSEEGGYRVVAFNSQNCSIESEIIKLKNPEFPSVQLATPIIGCELGVPLDIRSFIIDYDILNFDYQLETPEGLFLENEELAEINDSGLYLIRIKDKDLLCWSDPIEIEINVIEEPLLVTFDYEVDGTGIKSDAEGGIFIDDPIRFISESSGGAVSWSWDFGNGNTSEEENPVHVFGKKGTFQVSLTVSNAIGCERTFELNIELTQSYRVMFPTGFTPNLRENNFFRPKVKGIAKMELSIFNIWGNLIFQTDELDTDGWDGRLNGELMPSGSYVYKVAMESTDGDEIKESGRFLLIR</sequence>
<dbReference type="SUPFAM" id="SSF49299">
    <property type="entry name" value="PKD domain"/>
    <property type="match status" value="1"/>
</dbReference>
<dbReference type="KEGG" id="bbd:Belba_1940"/>
<dbReference type="InterPro" id="IPR035986">
    <property type="entry name" value="PKD_dom_sf"/>
</dbReference>
<dbReference type="GO" id="GO:0005975">
    <property type="term" value="P:carbohydrate metabolic process"/>
    <property type="evidence" value="ECO:0007669"/>
    <property type="project" value="UniProtKB-ARBA"/>
</dbReference>
<dbReference type="InterPro" id="IPR013783">
    <property type="entry name" value="Ig-like_fold"/>
</dbReference>
<reference evidence="3" key="1">
    <citation type="submission" date="2012-06" db="EMBL/GenBank/DDBJ databases">
        <title>The complete genome of Belliella baltica DSM 15883.</title>
        <authorList>
            <person name="Lucas S."/>
            <person name="Copeland A."/>
            <person name="Lapidus A."/>
            <person name="Goodwin L."/>
            <person name="Pitluck S."/>
            <person name="Peters L."/>
            <person name="Mikhailova N."/>
            <person name="Davenport K."/>
            <person name="Kyrpides N."/>
            <person name="Mavromatis K."/>
            <person name="Pagani I."/>
            <person name="Ivanova N."/>
            <person name="Ovchinnikova G."/>
            <person name="Zeytun A."/>
            <person name="Detter J.C."/>
            <person name="Han C."/>
            <person name="Land M."/>
            <person name="Hauser L."/>
            <person name="Markowitz V."/>
            <person name="Cheng J.-F."/>
            <person name="Hugenholtz P."/>
            <person name="Woyke T."/>
            <person name="Wu D."/>
            <person name="Tindall B."/>
            <person name="Pomrenke H."/>
            <person name="Brambilla E."/>
            <person name="Klenk H.-P."/>
            <person name="Eisen J.A."/>
        </authorList>
    </citation>
    <scope>NUCLEOTIDE SEQUENCE [LARGE SCALE GENOMIC DNA]</scope>
    <source>
        <strain evidence="3">DSM 15883 / CIP 108006 / LMG 21964 / BA134</strain>
    </source>
</reference>
<feature type="domain" description="PKD" evidence="1">
    <location>
        <begin position="629"/>
        <end position="678"/>
    </location>
</feature>
<dbReference type="SUPFAM" id="SSF49899">
    <property type="entry name" value="Concanavalin A-like lectins/glucanases"/>
    <property type="match status" value="1"/>
</dbReference>
<protein>
    <submittedName>
        <fullName evidence="2">PDK repeat-containing protein</fullName>
    </submittedName>
</protein>
<dbReference type="GO" id="GO:0004553">
    <property type="term" value="F:hydrolase activity, hydrolyzing O-glycosyl compounds"/>
    <property type="evidence" value="ECO:0007669"/>
    <property type="project" value="UniProtKB-ARBA"/>
</dbReference>
<organism evidence="2 3">
    <name type="scientific">Belliella baltica (strain DSM 15883 / CIP 108006 / LMG 21964 / BA134)</name>
    <dbReference type="NCBI Taxonomy" id="866536"/>
    <lineage>
        <taxon>Bacteria</taxon>
        <taxon>Pseudomonadati</taxon>
        <taxon>Bacteroidota</taxon>
        <taxon>Cytophagia</taxon>
        <taxon>Cytophagales</taxon>
        <taxon>Cyclobacteriaceae</taxon>
        <taxon>Belliella</taxon>
    </lineage>
</organism>
<keyword evidence="3" id="KW-1185">Reference proteome</keyword>
<dbReference type="InterPro" id="IPR000601">
    <property type="entry name" value="PKD_dom"/>
</dbReference>
<dbReference type="InterPro" id="IPR022409">
    <property type="entry name" value="PKD/Chitinase_dom"/>
</dbReference>
<gene>
    <name evidence="2" type="ordered locus">Belba_1940</name>
</gene>
<dbReference type="PROSITE" id="PS50093">
    <property type="entry name" value="PKD"/>
    <property type="match status" value="1"/>
</dbReference>
<dbReference type="InterPro" id="IPR013320">
    <property type="entry name" value="ConA-like_dom_sf"/>
</dbReference>
<dbReference type="PATRIC" id="fig|866536.3.peg.1995"/>
<dbReference type="OrthoDB" id="7794186at2"/>
<name>I3Z5K3_BELBD</name>
<dbReference type="EMBL" id="CP003281">
    <property type="protein sequence ID" value="AFL84521.1"/>
    <property type="molecule type" value="Genomic_DNA"/>
</dbReference>
<dbReference type="InterPro" id="IPR026341">
    <property type="entry name" value="T9SS_type_B"/>
</dbReference>
<evidence type="ECO:0000313" key="3">
    <source>
        <dbReference type="Proteomes" id="UP000006050"/>
    </source>
</evidence>
<dbReference type="HOGENOM" id="CLU_361599_0_0_10"/>
<evidence type="ECO:0000259" key="1">
    <source>
        <dbReference type="PROSITE" id="PS50093"/>
    </source>
</evidence>
<dbReference type="STRING" id="866536.Belba_1940"/>